<protein>
    <recommendedName>
        <fullName evidence="3">HD domain-containing protein</fullName>
    </recommendedName>
</protein>
<dbReference type="RefSeq" id="WP_130508201.1">
    <property type="nucleotide sequence ID" value="NZ_SHKY01000001.1"/>
</dbReference>
<evidence type="ECO:0000313" key="2">
    <source>
        <dbReference type="Proteomes" id="UP000292564"/>
    </source>
</evidence>
<sequence>MGAPSLPRTPLVTQAITLARQWCQGHVIDGSPAIGHALKVARKVVEHLPDAPESLLAAVILHDAPYFAPKDLDLGLVLTDQLNPRVVQIVRAIQEEHDCLHHAVIPGVNVGEPDVIVASAADKVVSIGAILRRAQRHPTPAAYWMTRQPFVDRVPYFGAFATAAGPILPMTLAEELKTVVGAAYAATRHAAKR</sequence>
<gene>
    <name evidence="1" type="ORF">EV385_0798</name>
</gene>
<reference evidence="1 2" key="1">
    <citation type="submission" date="2019-02" db="EMBL/GenBank/DDBJ databases">
        <title>Sequencing the genomes of 1000 actinobacteria strains.</title>
        <authorList>
            <person name="Klenk H.-P."/>
        </authorList>
    </citation>
    <scope>NUCLEOTIDE SEQUENCE [LARGE SCALE GENOMIC DNA]</scope>
    <source>
        <strain evidence="1 2">DSM 45162</strain>
    </source>
</reference>
<dbReference type="AlphaFoldDB" id="A0A4Q7ZFY9"/>
<dbReference type="Proteomes" id="UP000292564">
    <property type="component" value="Unassembled WGS sequence"/>
</dbReference>
<dbReference type="OrthoDB" id="3218248at2"/>
<dbReference type="EMBL" id="SHKY01000001">
    <property type="protein sequence ID" value="RZU49063.1"/>
    <property type="molecule type" value="Genomic_DNA"/>
</dbReference>
<proteinExistence type="predicted"/>
<organism evidence="1 2">
    <name type="scientific">Krasilnikovia cinnamomea</name>
    <dbReference type="NCBI Taxonomy" id="349313"/>
    <lineage>
        <taxon>Bacteria</taxon>
        <taxon>Bacillati</taxon>
        <taxon>Actinomycetota</taxon>
        <taxon>Actinomycetes</taxon>
        <taxon>Micromonosporales</taxon>
        <taxon>Micromonosporaceae</taxon>
        <taxon>Krasilnikovia</taxon>
    </lineage>
</organism>
<comment type="caution">
    <text evidence="1">The sequence shown here is derived from an EMBL/GenBank/DDBJ whole genome shotgun (WGS) entry which is preliminary data.</text>
</comment>
<evidence type="ECO:0008006" key="3">
    <source>
        <dbReference type="Google" id="ProtNLM"/>
    </source>
</evidence>
<keyword evidence="2" id="KW-1185">Reference proteome</keyword>
<evidence type="ECO:0000313" key="1">
    <source>
        <dbReference type="EMBL" id="RZU49063.1"/>
    </source>
</evidence>
<accession>A0A4Q7ZFY9</accession>
<name>A0A4Q7ZFY9_9ACTN</name>
<dbReference type="Gene3D" id="1.10.3210.10">
    <property type="entry name" value="Hypothetical protein af1432"/>
    <property type="match status" value="1"/>
</dbReference>